<protein>
    <submittedName>
        <fullName evidence="4">Alpha/beta fold hydrolase</fullName>
    </submittedName>
</protein>
<accession>A0A6A7N7Y6</accession>
<dbReference type="PRINTS" id="PR00412">
    <property type="entry name" value="EPOXHYDRLASE"/>
</dbReference>
<sequence length="326" mass="34919">MANTIFRLLRSVLAGCAAAGIATASAAPAQFHHGVILANGVRLHYVEGGQEATGDPILLIPGWPQSEYAWRLVMPKLVAAGHRVVALDLRGMGDSDHPMDGYDSKTMAADIHAFIEASGLARAGRLHVVGHDVGAWMAYAHAADWPGDVKTLTVMEAALPGITPPAPAGIPSDEGNLRSWHFAFNRLPDLPEILIQGHERAYLSWIFAQKSVQRYVFTQDALDEYTRVFSQPGGARAAFSYYRAAFSDTGLEQNRVRAAARLRMPVLAVGGQYSVGAGMFNTMKLVAADVRGLTIPGAGHFVLEESPAEVAQALLDFVGAPLIPSR</sequence>
<name>A0A6A7N7Y6_9BURK</name>
<gene>
    <name evidence="4" type="ORF">GEV02_23970</name>
</gene>
<dbReference type="InterPro" id="IPR000639">
    <property type="entry name" value="Epox_hydrolase-like"/>
</dbReference>
<dbReference type="Gene3D" id="3.40.50.1820">
    <property type="entry name" value="alpha/beta hydrolase"/>
    <property type="match status" value="1"/>
</dbReference>
<feature type="signal peptide" evidence="2">
    <location>
        <begin position="1"/>
        <end position="26"/>
    </location>
</feature>
<reference evidence="4 5" key="1">
    <citation type="submission" date="2019-10" db="EMBL/GenBank/DDBJ databases">
        <title>Two novel species isolated from a subtropical stream in China.</title>
        <authorList>
            <person name="Lu H."/>
        </authorList>
    </citation>
    <scope>NUCLEOTIDE SEQUENCE [LARGE SCALE GENOMIC DNA]</scope>
    <source>
        <strain evidence="4 5">FT29W</strain>
    </source>
</reference>
<evidence type="ECO:0000259" key="3">
    <source>
        <dbReference type="Pfam" id="PF12697"/>
    </source>
</evidence>
<organism evidence="4 5">
    <name type="scientific">Rugamonas aquatica</name>
    <dbReference type="NCBI Taxonomy" id="2743357"/>
    <lineage>
        <taxon>Bacteria</taxon>
        <taxon>Pseudomonadati</taxon>
        <taxon>Pseudomonadota</taxon>
        <taxon>Betaproteobacteria</taxon>
        <taxon>Burkholderiales</taxon>
        <taxon>Oxalobacteraceae</taxon>
        <taxon>Telluria group</taxon>
        <taxon>Rugamonas</taxon>
    </lineage>
</organism>
<dbReference type="RefSeq" id="WP_152840480.1">
    <property type="nucleotide sequence ID" value="NZ_WHUG01000012.1"/>
</dbReference>
<evidence type="ECO:0000313" key="4">
    <source>
        <dbReference type="EMBL" id="MQA41204.1"/>
    </source>
</evidence>
<comment type="caution">
    <text evidence="4">The sequence shown here is derived from an EMBL/GenBank/DDBJ whole genome shotgun (WGS) entry which is preliminary data.</text>
</comment>
<dbReference type="SUPFAM" id="SSF53474">
    <property type="entry name" value="alpha/beta-Hydrolases"/>
    <property type="match status" value="1"/>
</dbReference>
<evidence type="ECO:0000256" key="2">
    <source>
        <dbReference type="SAM" id="SignalP"/>
    </source>
</evidence>
<dbReference type="PANTHER" id="PTHR43329">
    <property type="entry name" value="EPOXIDE HYDROLASE"/>
    <property type="match status" value="1"/>
</dbReference>
<dbReference type="GO" id="GO:0016787">
    <property type="term" value="F:hydrolase activity"/>
    <property type="evidence" value="ECO:0007669"/>
    <property type="project" value="UniProtKB-KW"/>
</dbReference>
<keyword evidence="5" id="KW-1185">Reference proteome</keyword>
<evidence type="ECO:0000256" key="1">
    <source>
        <dbReference type="ARBA" id="ARBA00022801"/>
    </source>
</evidence>
<feature type="chain" id="PRO_5025466594" evidence="2">
    <location>
        <begin position="27"/>
        <end position="326"/>
    </location>
</feature>
<proteinExistence type="predicted"/>
<dbReference type="InterPro" id="IPR000073">
    <property type="entry name" value="AB_hydrolase_1"/>
</dbReference>
<keyword evidence="1 4" id="KW-0378">Hydrolase</keyword>
<evidence type="ECO:0000313" key="5">
    <source>
        <dbReference type="Proteomes" id="UP000440498"/>
    </source>
</evidence>
<dbReference type="AlphaFoldDB" id="A0A6A7N7Y6"/>
<dbReference type="Proteomes" id="UP000440498">
    <property type="component" value="Unassembled WGS sequence"/>
</dbReference>
<feature type="domain" description="AB hydrolase-1" evidence="3">
    <location>
        <begin position="57"/>
        <end position="313"/>
    </location>
</feature>
<dbReference type="EMBL" id="WHUG01000012">
    <property type="protein sequence ID" value="MQA41204.1"/>
    <property type="molecule type" value="Genomic_DNA"/>
</dbReference>
<keyword evidence="2" id="KW-0732">Signal</keyword>
<dbReference type="InterPro" id="IPR029058">
    <property type="entry name" value="AB_hydrolase_fold"/>
</dbReference>
<dbReference type="Pfam" id="PF12697">
    <property type="entry name" value="Abhydrolase_6"/>
    <property type="match status" value="1"/>
</dbReference>